<proteinExistence type="predicted"/>
<dbReference type="Gene3D" id="3.30.1150.10">
    <property type="match status" value="1"/>
</dbReference>
<evidence type="ECO:0000313" key="1">
    <source>
        <dbReference type="EMBL" id="TWH05585.1"/>
    </source>
</evidence>
<gene>
    <name evidence="1" type="ORF">L613_005600000190</name>
</gene>
<comment type="caution">
    <text evidence="1">The sequence shown here is derived from an EMBL/GenBank/DDBJ whole genome shotgun (WGS) entry which is preliminary data.</text>
</comment>
<reference evidence="1 2" key="1">
    <citation type="submission" date="2019-07" db="EMBL/GenBank/DDBJ databases">
        <title>Genome sequencing of lignin-degrading bacterial isolates.</title>
        <authorList>
            <person name="Gladden J."/>
        </authorList>
    </citation>
    <scope>NUCLEOTIDE SEQUENCE [LARGE SCALE GENOMIC DNA]</scope>
    <source>
        <strain evidence="1 2">J19</strain>
    </source>
</reference>
<dbReference type="EMBL" id="VLJS01000087">
    <property type="protein sequence ID" value="TWH05585.1"/>
    <property type="molecule type" value="Genomic_DNA"/>
</dbReference>
<keyword evidence="2" id="KW-1185">Reference proteome</keyword>
<protein>
    <submittedName>
        <fullName evidence="1">Uncharacterized protein</fullName>
    </submittedName>
</protein>
<accession>A0A562D737</accession>
<name>A0A562D737_9GAMM</name>
<dbReference type="OrthoDB" id="5982524at2"/>
<sequence>MRSPWWWAVVLWVVAGLALAAEGGGEPQVEAGMLVSGRIVVGPDGKPSEYQLKDPDRLPAGVRRFLDLHIPRWQFEPPMLEGRAVALDNLMDIHLRAVPEGEGMRLELGSVSFRPAARDTEYELRRRRLIPPEYPRAALAAGDGVGAVVYVALRIGPDGKVVEAVDEQVNLHFIPDAGSDGKWRDLFARNALRAARAWTFQPPTRGELAGLPYWRLRVPVHYIPSALPGAGDQYGKWQAYVVGPWRQVDWFGEADVRQPLESLAGNTLHVADAPGQLKLVAQAGG</sequence>
<dbReference type="SUPFAM" id="SSF74653">
    <property type="entry name" value="TolA/TonB C-terminal domain"/>
    <property type="match status" value="1"/>
</dbReference>
<dbReference type="Proteomes" id="UP000321583">
    <property type="component" value="Unassembled WGS sequence"/>
</dbReference>
<evidence type="ECO:0000313" key="2">
    <source>
        <dbReference type="Proteomes" id="UP000321583"/>
    </source>
</evidence>
<organism evidence="1 2">
    <name type="scientific">Pseudoxanthomonas taiwanensis J19</name>
    <dbReference type="NCBI Taxonomy" id="935569"/>
    <lineage>
        <taxon>Bacteria</taxon>
        <taxon>Pseudomonadati</taxon>
        <taxon>Pseudomonadota</taxon>
        <taxon>Gammaproteobacteria</taxon>
        <taxon>Lysobacterales</taxon>
        <taxon>Lysobacteraceae</taxon>
        <taxon>Pseudoxanthomonas</taxon>
    </lineage>
</organism>
<dbReference type="AlphaFoldDB" id="A0A562D737"/>